<proteinExistence type="predicted"/>
<dbReference type="AlphaFoldDB" id="A0A382N903"/>
<evidence type="ECO:0000313" key="1">
    <source>
        <dbReference type="EMBL" id="SVC57028.1"/>
    </source>
</evidence>
<name>A0A382N903_9ZZZZ</name>
<dbReference type="EMBL" id="UINC01098481">
    <property type="protein sequence ID" value="SVC57028.1"/>
    <property type="molecule type" value="Genomic_DNA"/>
</dbReference>
<gene>
    <name evidence="1" type="ORF">METZ01_LOCUS309882</name>
</gene>
<protein>
    <submittedName>
        <fullName evidence="1">Uncharacterized protein</fullName>
    </submittedName>
</protein>
<feature type="non-terminal residue" evidence="1">
    <location>
        <position position="29"/>
    </location>
</feature>
<reference evidence="1" key="1">
    <citation type="submission" date="2018-05" db="EMBL/GenBank/DDBJ databases">
        <authorList>
            <person name="Lanie J.A."/>
            <person name="Ng W.-L."/>
            <person name="Kazmierczak K.M."/>
            <person name="Andrzejewski T.M."/>
            <person name="Davidsen T.M."/>
            <person name="Wayne K.J."/>
            <person name="Tettelin H."/>
            <person name="Glass J.I."/>
            <person name="Rusch D."/>
            <person name="Podicherti R."/>
            <person name="Tsui H.-C.T."/>
            <person name="Winkler M.E."/>
        </authorList>
    </citation>
    <scope>NUCLEOTIDE SEQUENCE</scope>
</reference>
<organism evidence="1">
    <name type="scientific">marine metagenome</name>
    <dbReference type="NCBI Taxonomy" id="408172"/>
    <lineage>
        <taxon>unclassified sequences</taxon>
        <taxon>metagenomes</taxon>
        <taxon>ecological metagenomes</taxon>
    </lineage>
</organism>
<sequence length="29" mass="3419">MILINQGIKILKTPKVFVYTIIWMMILVV</sequence>
<accession>A0A382N903</accession>